<dbReference type="InterPro" id="IPR008914">
    <property type="entry name" value="PEBP"/>
</dbReference>
<dbReference type="Gene3D" id="3.90.280.10">
    <property type="entry name" value="PEBP-like"/>
    <property type="match status" value="1"/>
</dbReference>
<proteinExistence type="predicted"/>
<dbReference type="PATRIC" id="fig|317.175.peg.5486"/>
<sequence>MLRRLLGRVLRGRSATENKLIWNHKSIAFAPVVIELRSPAFASMQQIPASHVGSATGGNLSPALEWTGLPAQTQELVLIVEDADAPLPFAFVHAIAVGISPQRTGLPIGALSSASHGLLSLGRNTFGGKTYIGPQPLTGHGPHRYSFQLIALDRQLHFDTPPNRSQLLKALDGAVIGRGRLDGIHERP</sequence>
<dbReference type="SUPFAM" id="SSF49777">
    <property type="entry name" value="PEBP-like"/>
    <property type="match status" value="1"/>
</dbReference>
<dbReference type="Pfam" id="PF01161">
    <property type="entry name" value="PBP"/>
    <property type="match status" value="1"/>
</dbReference>
<dbReference type="InterPro" id="IPR005247">
    <property type="entry name" value="YbhB_YbcL/LppC-like"/>
</dbReference>
<comment type="caution">
    <text evidence="1">The sequence shown here is derived from an EMBL/GenBank/DDBJ whole genome shotgun (WGS) entry which is preliminary data.</text>
</comment>
<dbReference type="EMBL" id="JPQU01000109">
    <property type="protein sequence ID" value="KFE50183.1"/>
    <property type="molecule type" value="Genomic_DNA"/>
</dbReference>
<gene>
    <name evidence="1" type="ORF">IV01_26335</name>
</gene>
<dbReference type="Proteomes" id="UP000028631">
    <property type="component" value="Unassembled WGS sequence"/>
</dbReference>
<organism evidence="1 2">
    <name type="scientific">Pseudomonas syringae</name>
    <dbReference type="NCBI Taxonomy" id="317"/>
    <lineage>
        <taxon>Bacteria</taxon>
        <taxon>Pseudomonadati</taxon>
        <taxon>Pseudomonadota</taxon>
        <taxon>Gammaproteobacteria</taxon>
        <taxon>Pseudomonadales</taxon>
        <taxon>Pseudomonadaceae</taxon>
        <taxon>Pseudomonas</taxon>
    </lineage>
</organism>
<evidence type="ECO:0000313" key="2">
    <source>
        <dbReference type="Proteomes" id="UP000028631"/>
    </source>
</evidence>
<dbReference type="CDD" id="cd00865">
    <property type="entry name" value="PEBP_bact_arch"/>
    <property type="match status" value="1"/>
</dbReference>
<dbReference type="InterPro" id="IPR036610">
    <property type="entry name" value="PEBP-like_sf"/>
</dbReference>
<evidence type="ECO:0000313" key="1">
    <source>
        <dbReference type="EMBL" id="KFE50183.1"/>
    </source>
</evidence>
<dbReference type="OrthoDB" id="9797506at2"/>
<dbReference type="NCBIfam" id="TIGR00481">
    <property type="entry name" value="YbhB/YbcL family Raf kinase inhibitor-like protein"/>
    <property type="match status" value="1"/>
</dbReference>
<dbReference type="AlphaFoldDB" id="A0A085V420"/>
<reference evidence="1 2" key="1">
    <citation type="submission" date="2014-07" db="EMBL/GenBank/DDBJ databases">
        <title>Draft Genome Sequences of Environmental Pseudomonas syringae strains.</title>
        <authorList>
            <person name="Baltrus D.A."/>
            <person name="Berge O."/>
            <person name="Morris C."/>
        </authorList>
    </citation>
    <scope>NUCLEOTIDE SEQUENCE [LARGE SCALE GENOMIC DNA]</scope>
    <source>
        <strain evidence="1 2">GAW0119</strain>
    </source>
</reference>
<accession>A0A085V420</accession>
<dbReference type="RefSeq" id="WP_032632034.1">
    <property type="nucleotide sequence ID" value="NZ_JPQU01000109.1"/>
</dbReference>
<name>A0A085V420_PSESX</name>
<keyword evidence="2" id="KW-1185">Reference proteome</keyword>
<dbReference type="PANTHER" id="PTHR30289">
    <property type="entry name" value="UNCHARACTERIZED PROTEIN YBCL-RELATED"/>
    <property type="match status" value="1"/>
</dbReference>
<dbReference type="PANTHER" id="PTHR30289:SF1">
    <property type="entry name" value="PEBP (PHOSPHATIDYLETHANOLAMINE-BINDING PROTEIN) FAMILY PROTEIN"/>
    <property type="match status" value="1"/>
</dbReference>
<protein>
    <submittedName>
        <fullName evidence="1">PEBP family protein</fullName>
    </submittedName>
</protein>